<evidence type="ECO:0000313" key="3">
    <source>
        <dbReference type="Proteomes" id="UP001066276"/>
    </source>
</evidence>
<evidence type="ECO:0000313" key="2">
    <source>
        <dbReference type="EMBL" id="KAJ1166744.1"/>
    </source>
</evidence>
<protein>
    <submittedName>
        <fullName evidence="2">Uncharacterized protein</fullName>
    </submittedName>
</protein>
<evidence type="ECO:0000313" key="1">
    <source>
        <dbReference type="EMBL" id="KAJ1166741.1"/>
    </source>
</evidence>
<reference evidence="2" key="1">
    <citation type="journal article" date="2022" name="bioRxiv">
        <title>Sequencing and chromosome-scale assembly of the giantPleurodeles waltlgenome.</title>
        <authorList>
            <person name="Brown T."/>
            <person name="Elewa A."/>
            <person name="Iarovenko S."/>
            <person name="Subramanian E."/>
            <person name="Araus A.J."/>
            <person name="Petzold A."/>
            <person name="Susuki M."/>
            <person name="Suzuki K.-i.T."/>
            <person name="Hayashi T."/>
            <person name="Toyoda A."/>
            <person name="Oliveira C."/>
            <person name="Osipova E."/>
            <person name="Leigh N.D."/>
            <person name="Simon A."/>
            <person name="Yun M.H."/>
        </authorList>
    </citation>
    <scope>NUCLEOTIDE SEQUENCE</scope>
    <source>
        <strain evidence="2">20211129_DDA</strain>
        <tissue evidence="2">Liver</tissue>
    </source>
</reference>
<dbReference type="EMBL" id="JANPWB010000008">
    <property type="protein sequence ID" value="KAJ1166741.1"/>
    <property type="molecule type" value="Genomic_DNA"/>
</dbReference>
<sequence>MQRVCMLGIWRLQRCTTEPPGGGALAGLDGDWSTQEKESATRFWGPLAGAEAWSGEAGGPGARRLIRWRQA</sequence>
<name>A0AAV7SRJ0_PLEWA</name>
<comment type="caution">
    <text evidence="2">The sequence shown here is derived from an EMBL/GenBank/DDBJ whole genome shotgun (WGS) entry which is preliminary data.</text>
</comment>
<accession>A0AAV7SRJ0</accession>
<proteinExistence type="predicted"/>
<organism evidence="2 3">
    <name type="scientific">Pleurodeles waltl</name>
    <name type="common">Iberian ribbed newt</name>
    <dbReference type="NCBI Taxonomy" id="8319"/>
    <lineage>
        <taxon>Eukaryota</taxon>
        <taxon>Metazoa</taxon>
        <taxon>Chordata</taxon>
        <taxon>Craniata</taxon>
        <taxon>Vertebrata</taxon>
        <taxon>Euteleostomi</taxon>
        <taxon>Amphibia</taxon>
        <taxon>Batrachia</taxon>
        <taxon>Caudata</taxon>
        <taxon>Salamandroidea</taxon>
        <taxon>Salamandridae</taxon>
        <taxon>Pleurodelinae</taxon>
        <taxon>Pleurodeles</taxon>
    </lineage>
</organism>
<keyword evidence="3" id="KW-1185">Reference proteome</keyword>
<gene>
    <name evidence="1" type="ORF">NDU88_007138</name>
    <name evidence="2" type="ORF">NDU88_007141</name>
</gene>
<dbReference type="AlphaFoldDB" id="A0AAV7SRJ0"/>
<dbReference type="EMBL" id="JANPWB010000008">
    <property type="protein sequence ID" value="KAJ1166744.1"/>
    <property type="molecule type" value="Genomic_DNA"/>
</dbReference>
<dbReference type="Proteomes" id="UP001066276">
    <property type="component" value="Chromosome 4_2"/>
</dbReference>